<evidence type="ECO:0000256" key="11">
    <source>
        <dbReference type="ARBA" id="ARBA00022840"/>
    </source>
</evidence>
<dbReference type="InterPro" id="IPR051055">
    <property type="entry name" value="PIF1_helicase"/>
</dbReference>
<evidence type="ECO:0000256" key="8">
    <source>
        <dbReference type="ARBA" id="ARBA00022763"/>
    </source>
</evidence>
<evidence type="ECO:0000256" key="14">
    <source>
        <dbReference type="ARBA" id="ARBA00023204"/>
    </source>
</evidence>
<keyword evidence="4" id="KW-0540">Nuclease</keyword>
<keyword evidence="8 16" id="KW-0227">DNA damage</keyword>
<evidence type="ECO:0000256" key="5">
    <source>
        <dbReference type="ARBA" id="ARBA00022723"/>
    </source>
</evidence>
<evidence type="ECO:0000256" key="12">
    <source>
        <dbReference type="ARBA" id="ARBA00022842"/>
    </source>
</evidence>
<dbReference type="InterPro" id="IPR010285">
    <property type="entry name" value="DNA_helicase_pif1-like_DEAD"/>
</dbReference>
<dbReference type="PANTHER" id="PTHR47642">
    <property type="entry name" value="ATP-DEPENDENT DNA HELICASE"/>
    <property type="match status" value="1"/>
</dbReference>
<evidence type="ECO:0000313" key="21">
    <source>
        <dbReference type="EMBL" id="CBX94541.1"/>
    </source>
</evidence>
<feature type="compositionally biased region" description="Polar residues" evidence="17">
    <location>
        <begin position="80"/>
        <end position="91"/>
    </location>
</feature>
<keyword evidence="7" id="KW-0255">Endonuclease</keyword>
<feature type="region of interest" description="Disordered" evidence="17">
    <location>
        <begin position="1"/>
        <end position="100"/>
    </location>
</feature>
<protein>
    <recommendedName>
        <fullName evidence="16">ATP-dependent DNA helicase</fullName>
        <ecNumber evidence="16">5.6.2.3</ecNumber>
    </recommendedName>
</protein>
<evidence type="ECO:0000256" key="1">
    <source>
        <dbReference type="ARBA" id="ARBA00001946"/>
    </source>
</evidence>
<dbReference type="Gene3D" id="3.40.50.300">
    <property type="entry name" value="P-loop containing nucleotide triphosphate hydrolases"/>
    <property type="match status" value="2"/>
</dbReference>
<evidence type="ECO:0000256" key="10">
    <source>
        <dbReference type="ARBA" id="ARBA00022806"/>
    </source>
</evidence>
<accession>E4ZSV3</accession>
<gene>
    <name evidence="21" type="ORF">LEMA_P120320.1</name>
</gene>
<organism evidence="22">
    <name type="scientific">Leptosphaeria maculans (strain JN3 / isolate v23.1.3 / race Av1-4-5-6-7-8)</name>
    <name type="common">Blackleg fungus</name>
    <name type="synonym">Phoma lingam</name>
    <dbReference type="NCBI Taxonomy" id="985895"/>
    <lineage>
        <taxon>Eukaryota</taxon>
        <taxon>Fungi</taxon>
        <taxon>Dikarya</taxon>
        <taxon>Ascomycota</taxon>
        <taxon>Pezizomycotina</taxon>
        <taxon>Dothideomycetes</taxon>
        <taxon>Pleosporomycetidae</taxon>
        <taxon>Pleosporales</taxon>
        <taxon>Pleosporineae</taxon>
        <taxon>Leptosphaeriaceae</taxon>
        <taxon>Plenodomus</taxon>
        <taxon>Plenodomus lingam/Leptosphaeria maculans species complex</taxon>
    </lineage>
</organism>
<keyword evidence="10 16" id="KW-0347">Helicase</keyword>
<dbReference type="HOGENOM" id="CLU_001613_7_4_1"/>
<evidence type="ECO:0000256" key="17">
    <source>
        <dbReference type="SAM" id="MobiDB-lite"/>
    </source>
</evidence>
<dbReference type="Pfam" id="PF21530">
    <property type="entry name" value="Pif1_2B_dom"/>
    <property type="match status" value="1"/>
</dbReference>
<dbReference type="GO" id="GO:0006281">
    <property type="term" value="P:DNA repair"/>
    <property type="evidence" value="ECO:0007669"/>
    <property type="project" value="UniProtKB-KW"/>
</dbReference>
<proteinExistence type="inferred from homology"/>
<dbReference type="InterPro" id="IPR009027">
    <property type="entry name" value="Ribosomal_bL9/RNase_H1_N"/>
</dbReference>
<keyword evidence="22" id="KW-1185">Reference proteome</keyword>
<dbReference type="STRING" id="985895.E4ZSV3"/>
<evidence type="ECO:0000259" key="18">
    <source>
        <dbReference type="Pfam" id="PF01693"/>
    </source>
</evidence>
<name>E4ZSV3_LEPMJ</name>
<dbReference type="Pfam" id="PF05970">
    <property type="entry name" value="PIF1"/>
    <property type="match status" value="1"/>
</dbReference>
<comment type="function">
    <text evidence="2">Endonuclease that specifically degrades the RNA of RNA-DNA hybrids.</text>
</comment>
<feature type="domain" description="Ribonuclease H1 N-terminal" evidence="18">
    <location>
        <begin position="112"/>
        <end position="155"/>
    </location>
</feature>
<evidence type="ECO:0000256" key="3">
    <source>
        <dbReference type="ARBA" id="ARBA00005300"/>
    </source>
</evidence>
<dbReference type="InterPro" id="IPR037056">
    <property type="entry name" value="RNase_H1_N_sf"/>
</dbReference>
<dbReference type="GO" id="GO:0043139">
    <property type="term" value="F:5'-3' DNA helicase activity"/>
    <property type="evidence" value="ECO:0007669"/>
    <property type="project" value="UniProtKB-EC"/>
</dbReference>
<dbReference type="GO" id="GO:0016887">
    <property type="term" value="F:ATP hydrolysis activity"/>
    <property type="evidence" value="ECO:0007669"/>
    <property type="project" value="RHEA"/>
</dbReference>
<keyword evidence="16" id="KW-0233">DNA recombination</keyword>
<dbReference type="OrthoDB" id="432234at2759"/>
<comment type="similarity">
    <text evidence="16">Belongs to the helicase family.</text>
</comment>
<evidence type="ECO:0000256" key="16">
    <source>
        <dbReference type="RuleBase" id="RU363044"/>
    </source>
</evidence>
<evidence type="ECO:0000259" key="20">
    <source>
        <dbReference type="Pfam" id="PF21530"/>
    </source>
</evidence>
<comment type="similarity">
    <text evidence="3">Belongs to the RNase H family.</text>
</comment>
<evidence type="ECO:0000259" key="19">
    <source>
        <dbReference type="Pfam" id="PF05970"/>
    </source>
</evidence>
<dbReference type="PANTHER" id="PTHR47642:SF5">
    <property type="entry name" value="ATP-DEPENDENT DNA HELICASE"/>
    <property type="match status" value="1"/>
</dbReference>
<dbReference type="EC" id="5.6.2.3" evidence="16"/>
<evidence type="ECO:0000256" key="2">
    <source>
        <dbReference type="ARBA" id="ARBA00004065"/>
    </source>
</evidence>
<dbReference type="GO" id="GO:0046872">
    <property type="term" value="F:metal ion binding"/>
    <property type="evidence" value="ECO:0007669"/>
    <property type="project" value="UniProtKB-KW"/>
</dbReference>
<dbReference type="Proteomes" id="UP000002668">
    <property type="component" value="Genome"/>
</dbReference>
<dbReference type="InterPro" id="IPR049163">
    <property type="entry name" value="Pif1-like_2B_dom"/>
</dbReference>
<dbReference type="VEuPathDB" id="FungiDB:LEMA_P120320.1"/>
<comment type="catalytic activity">
    <reaction evidence="16">
        <text>ATP + H2O = ADP + phosphate + H(+)</text>
        <dbReference type="Rhea" id="RHEA:13065"/>
        <dbReference type="ChEBI" id="CHEBI:15377"/>
        <dbReference type="ChEBI" id="CHEBI:15378"/>
        <dbReference type="ChEBI" id="CHEBI:30616"/>
        <dbReference type="ChEBI" id="CHEBI:43474"/>
        <dbReference type="ChEBI" id="CHEBI:456216"/>
        <dbReference type="EC" id="5.6.2.3"/>
    </reaction>
</comment>
<keyword evidence="5" id="KW-0479">Metal-binding</keyword>
<keyword evidence="6 16" id="KW-0547">Nucleotide-binding</keyword>
<keyword evidence="11 16" id="KW-0067">ATP-binding</keyword>
<dbReference type="AlphaFoldDB" id="E4ZSV3"/>
<feature type="domain" description="DNA helicase Pif1-like 2B" evidence="20">
    <location>
        <begin position="665"/>
        <end position="695"/>
    </location>
</feature>
<dbReference type="FunFam" id="3.40.970.10:FF:000002">
    <property type="entry name" value="Ribonuclease H"/>
    <property type="match status" value="1"/>
</dbReference>
<dbReference type="EMBL" id="FP929123">
    <property type="protein sequence ID" value="CBX94541.1"/>
    <property type="molecule type" value="Genomic_DNA"/>
</dbReference>
<dbReference type="SUPFAM" id="SSF55658">
    <property type="entry name" value="L9 N-domain-like"/>
    <property type="match status" value="1"/>
</dbReference>
<keyword evidence="15" id="KW-0413">Isomerase</keyword>
<dbReference type="OMA" id="QPPQFPH"/>
<dbReference type="InParanoid" id="E4ZSV3"/>
<keyword evidence="14 16" id="KW-0234">DNA repair</keyword>
<feature type="compositionally biased region" description="Basic and acidic residues" evidence="17">
    <location>
        <begin position="1"/>
        <end position="10"/>
    </location>
</feature>
<sequence length="856" mass="96145">MSAPRSDRVLGIRPKKRRFEGTEDDYSHIRRGPNGTPTAADSRTRQTTSPYDLPQGTQYNPVELESSPEPEPEATKSRRTIATTSPVQPSHTGHRSAGLVMQKVDSSVRKPKYYAVAGGHAPGVYTEWTDVERQIKGFSGAKQQKFSTEAQALEYLDQHRSLVQTSLNRQNAYREPPPIAPATCLEPTWGTSYSYPAPSFQPPQFPHSTSHLVQYQTGLNTEYTYPAPSFQPPQFPHSTSHLVQYQTGLNTEYTYPAPGLPPSQIFQSTSHLVPNQTGMDAEYIYPAPALPPSQIPHFKSQLLPYQHGMNTDYTSTSTHLQPLQALNPASLPAPPGQNPEPDHELTLSPEQQQVVDLILQGHNVFYTGSAGCGKSTILKAFVKKMEVQHKRVKIVAPTNLAALNVNGQTTWNYAGWTPDSMKKPLDKLMQAAHGKEVWERFNSTDVLVLDEVSMVENLMFERLNQIMKASIGEMKGGGAFGGVQFCQLAPVKPFKHCIGCGWELIPDNKFAPKEHRCENRRCNRDVFYDIDKWAFRSDAWQECNFKHINLTEIHRQHDKMFISILQRIRTDGVILPNHARVLLNHTSETKDAIKLFSTRDDVDRTNNENINKLAAAPHRYKCVDHFEWREHHRDDKSLQKNTRLAEDDNGTLHALKEHRYEVFVQLKEGMRVVLQANLEPSAGLVNGSQGSIIGFELYDPLKLPRKAENRDAGAKLPTAPLRGIHAKYSEHQIKAFVAVNKNQPWPIVKFDNGLTRTIYADCTANELGNDEPYSLLSRTQIPLMAGYAITVHKSQGMTLDRVIVDLGRAFEPSQIYVALSRARSLKGLKVVALPQRNLGGANAQVKEFFAKYLSKK</sequence>
<dbReference type="GO" id="GO:0006310">
    <property type="term" value="P:DNA recombination"/>
    <property type="evidence" value="ECO:0007669"/>
    <property type="project" value="UniProtKB-KW"/>
</dbReference>
<dbReference type="GO" id="GO:0004519">
    <property type="term" value="F:endonuclease activity"/>
    <property type="evidence" value="ECO:0007669"/>
    <property type="project" value="UniProtKB-KW"/>
</dbReference>
<dbReference type="Pfam" id="PF01693">
    <property type="entry name" value="Cauli_VI"/>
    <property type="match status" value="1"/>
</dbReference>
<dbReference type="InterPro" id="IPR027417">
    <property type="entry name" value="P-loop_NTPase"/>
</dbReference>
<keyword evidence="12" id="KW-0460">Magnesium</keyword>
<keyword evidence="13" id="KW-0238">DNA-binding</keyword>
<dbReference type="SUPFAM" id="SSF52540">
    <property type="entry name" value="P-loop containing nucleoside triphosphate hydrolases"/>
    <property type="match status" value="2"/>
</dbReference>
<feature type="compositionally biased region" description="Basic and acidic residues" evidence="17">
    <location>
        <begin position="19"/>
        <end position="28"/>
    </location>
</feature>
<dbReference type="GO" id="GO:0005524">
    <property type="term" value="F:ATP binding"/>
    <property type="evidence" value="ECO:0007669"/>
    <property type="project" value="UniProtKB-KW"/>
</dbReference>
<evidence type="ECO:0000313" key="22">
    <source>
        <dbReference type="Proteomes" id="UP000002668"/>
    </source>
</evidence>
<evidence type="ECO:0000256" key="9">
    <source>
        <dbReference type="ARBA" id="ARBA00022801"/>
    </source>
</evidence>
<evidence type="ECO:0000256" key="15">
    <source>
        <dbReference type="ARBA" id="ARBA00023235"/>
    </source>
</evidence>
<dbReference type="InterPro" id="IPR011320">
    <property type="entry name" value="RNase_H1_N"/>
</dbReference>
<dbReference type="CDD" id="cd18809">
    <property type="entry name" value="SF1_C_RecD"/>
    <property type="match status" value="1"/>
</dbReference>
<evidence type="ECO:0000256" key="7">
    <source>
        <dbReference type="ARBA" id="ARBA00022759"/>
    </source>
</evidence>
<evidence type="ECO:0000256" key="13">
    <source>
        <dbReference type="ARBA" id="ARBA00023125"/>
    </source>
</evidence>
<evidence type="ECO:0000256" key="4">
    <source>
        <dbReference type="ARBA" id="ARBA00022722"/>
    </source>
</evidence>
<feature type="region of interest" description="Disordered" evidence="17">
    <location>
        <begin position="326"/>
        <end position="347"/>
    </location>
</feature>
<evidence type="ECO:0000256" key="6">
    <source>
        <dbReference type="ARBA" id="ARBA00022741"/>
    </source>
</evidence>
<dbReference type="eggNOG" id="KOG0987">
    <property type="taxonomic scope" value="Eukaryota"/>
</dbReference>
<dbReference type="Gene3D" id="3.40.970.10">
    <property type="entry name" value="Ribonuclease H1, N-terminal domain"/>
    <property type="match status" value="1"/>
</dbReference>
<feature type="domain" description="DNA helicase Pif1-like DEAD-box helicase" evidence="19">
    <location>
        <begin position="347"/>
        <end position="484"/>
    </location>
</feature>
<keyword evidence="9 16" id="KW-0378">Hydrolase</keyword>
<comment type="cofactor">
    <cofactor evidence="1 16">
        <name>Mg(2+)</name>
        <dbReference type="ChEBI" id="CHEBI:18420"/>
    </cofactor>
</comment>
<dbReference type="GO" id="GO:0000723">
    <property type="term" value="P:telomere maintenance"/>
    <property type="evidence" value="ECO:0007669"/>
    <property type="project" value="InterPro"/>
</dbReference>
<reference evidence="22" key="1">
    <citation type="journal article" date="2011" name="Nat. Commun.">
        <title>Effector diversification within compartments of the Leptosphaeria maculans genome affected by Repeat-Induced Point mutations.</title>
        <authorList>
            <person name="Rouxel T."/>
            <person name="Grandaubert J."/>
            <person name="Hane J.K."/>
            <person name="Hoede C."/>
            <person name="van de Wouw A.P."/>
            <person name="Couloux A."/>
            <person name="Dominguez V."/>
            <person name="Anthouard V."/>
            <person name="Bally P."/>
            <person name="Bourras S."/>
            <person name="Cozijnsen A.J."/>
            <person name="Ciuffetti L.M."/>
            <person name="Degrave A."/>
            <person name="Dilmaghani A."/>
            <person name="Duret L."/>
            <person name="Fudal I."/>
            <person name="Goodwin S.B."/>
            <person name="Gout L."/>
            <person name="Glaser N."/>
            <person name="Linglin J."/>
            <person name="Kema G.H.J."/>
            <person name="Lapalu N."/>
            <person name="Lawrence C.B."/>
            <person name="May K."/>
            <person name="Meyer M."/>
            <person name="Ollivier B."/>
            <person name="Poulain J."/>
            <person name="Schoch C.L."/>
            <person name="Simon A."/>
            <person name="Spatafora J.W."/>
            <person name="Stachowiak A."/>
            <person name="Turgeon B.G."/>
            <person name="Tyler B.M."/>
            <person name="Vincent D."/>
            <person name="Weissenbach J."/>
            <person name="Amselem J."/>
            <person name="Quesneville H."/>
            <person name="Oliver R.P."/>
            <person name="Wincker P."/>
            <person name="Balesdent M.-H."/>
            <person name="Howlett B.J."/>
        </authorList>
    </citation>
    <scope>NUCLEOTIDE SEQUENCE [LARGE SCALE GENOMIC DNA]</scope>
    <source>
        <strain evidence="22">JN3 / isolate v23.1.3 / race Av1-4-5-6-7-8</strain>
    </source>
</reference>
<feature type="compositionally biased region" description="Polar residues" evidence="17">
    <location>
        <begin position="35"/>
        <end position="60"/>
    </location>
</feature>